<accession>A0A0V0YW29</accession>
<comment type="caution">
    <text evidence="1">The sequence shown here is derived from an EMBL/GenBank/DDBJ whole genome shotgun (WGS) entry which is preliminary data.</text>
</comment>
<dbReference type="AlphaFoldDB" id="A0A0V0YW29"/>
<protein>
    <submittedName>
        <fullName evidence="1">Uncharacterized protein</fullName>
    </submittedName>
</protein>
<evidence type="ECO:0000313" key="1">
    <source>
        <dbReference type="EMBL" id="KRY04511.1"/>
    </source>
</evidence>
<keyword evidence="2" id="KW-1185">Reference proteome</keyword>
<sequence>MQIAIASLLLSEINFKYSQIKVNTYNAFVLIRCN</sequence>
<dbReference type="Proteomes" id="UP000054653">
    <property type="component" value="Unassembled WGS sequence"/>
</dbReference>
<evidence type="ECO:0000313" key="2">
    <source>
        <dbReference type="Proteomes" id="UP000054653"/>
    </source>
</evidence>
<gene>
    <name evidence="1" type="ORF">T03_13297</name>
</gene>
<dbReference type="EMBL" id="JYDI01005605">
    <property type="protein sequence ID" value="KRY04511.1"/>
    <property type="molecule type" value="Genomic_DNA"/>
</dbReference>
<reference evidence="1 2" key="1">
    <citation type="submission" date="2015-01" db="EMBL/GenBank/DDBJ databases">
        <title>Evolution of Trichinella species and genotypes.</title>
        <authorList>
            <person name="Korhonen P.K."/>
            <person name="Edoardo P."/>
            <person name="Giuseppe L.R."/>
            <person name="Gasser R.B."/>
        </authorList>
    </citation>
    <scope>NUCLEOTIDE SEQUENCE [LARGE SCALE GENOMIC DNA]</scope>
    <source>
        <strain evidence="1">ISS120</strain>
    </source>
</reference>
<organism evidence="1 2">
    <name type="scientific">Trichinella britovi</name>
    <name type="common">Parasitic roundworm</name>
    <dbReference type="NCBI Taxonomy" id="45882"/>
    <lineage>
        <taxon>Eukaryota</taxon>
        <taxon>Metazoa</taxon>
        <taxon>Ecdysozoa</taxon>
        <taxon>Nematoda</taxon>
        <taxon>Enoplea</taxon>
        <taxon>Dorylaimia</taxon>
        <taxon>Trichinellida</taxon>
        <taxon>Trichinellidae</taxon>
        <taxon>Trichinella</taxon>
    </lineage>
</organism>
<proteinExistence type="predicted"/>
<name>A0A0V0YW29_TRIBR</name>